<keyword evidence="3" id="KW-1185">Reference proteome</keyword>
<evidence type="ECO:0000256" key="1">
    <source>
        <dbReference type="SAM" id="MobiDB-lite"/>
    </source>
</evidence>
<proteinExistence type="predicted"/>
<accession>A0ABQ7EJZ8</accession>
<feature type="region of interest" description="Disordered" evidence="1">
    <location>
        <begin position="1"/>
        <end position="35"/>
    </location>
</feature>
<name>A0ABQ7EJZ8_BRACR</name>
<comment type="caution">
    <text evidence="2">The sequence shown here is derived from an EMBL/GenBank/DDBJ whole genome shotgun (WGS) entry which is preliminary data.</text>
</comment>
<dbReference type="EMBL" id="QGKV02000299">
    <property type="protein sequence ID" value="KAF3597151.1"/>
    <property type="molecule type" value="Genomic_DNA"/>
</dbReference>
<organism evidence="2 3">
    <name type="scientific">Brassica cretica</name>
    <name type="common">Mustard</name>
    <dbReference type="NCBI Taxonomy" id="69181"/>
    <lineage>
        <taxon>Eukaryota</taxon>
        <taxon>Viridiplantae</taxon>
        <taxon>Streptophyta</taxon>
        <taxon>Embryophyta</taxon>
        <taxon>Tracheophyta</taxon>
        <taxon>Spermatophyta</taxon>
        <taxon>Magnoliopsida</taxon>
        <taxon>eudicotyledons</taxon>
        <taxon>Gunneridae</taxon>
        <taxon>Pentapetalae</taxon>
        <taxon>rosids</taxon>
        <taxon>malvids</taxon>
        <taxon>Brassicales</taxon>
        <taxon>Brassicaceae</taxon>
        <taxon>Brassiceae</taxon>
        <taxon>Brassica</taxon>
    </lineage>
</organism>
<gene>
    <name evidence="2" type="ORF">DY000_02024966</name>
</gene>
<dbReference type="Proteomes" id="UP000266723">
    <property type="component" value="Unassembled WGS sequence"/>
</dbReference>
<evidence type="ECO:0000313" key="3">
    <source>
        <dbReference type="Proteomes" id="UP000266723"/>
    </source>
</evidence>
<reference evidence="2 3" key="1">
    <citation type="journal article" date="2020" name="BMC Genomics">
        <title>Intraspecific diversification of the crop wild relative Brassica cretica Lam. using demographic model selection.</title>
        <authorList>
            <person name="Kioukis A."/>
            <person name="Michalopoulou V.A."/>
            <person name="Briers L."/>
            <person name="Pirintsos S."/>
            <person name="Studholme D.J."/>
            <person name="Pavlidis P."/>
            <person name="Sarris P.F."/>
        </authorList>
    </citation>
    <scope>NUCLEOTIDE SEQUENCE [LARGE SCALE GENOMIC DNA]</scope>
    <source>
        <strain evidence="3">cv. PFS-1207/04</strain>
    </source>
</reference>
<protein>
    <submittedName>
        <fullName evidence="2">Uncharacterized protein</fullName>
    </submittedName>
</protein>
<sequence>MRDGAKIATRSPKEPLSGAEAQRDKPERCTSDPNNLAKDVRELEHGENYKGCAEPSFVQQVRSNKFRKKHGDSTVVADPMILVSSRKMSVSMVVMKNNSRSYAHKETQDVWDPGQIKCFVELRQGSRVKTIHGTEELRLCDPYTLKADTGVMGCGNRDVHIQLFVTEFATLLLALELLSAVFKADFISRINMYIISLINTKDLLGDVSVVGDGRWTLNLTGDWFHSPRPPDMYLSEHYGSWRILSKERDILLNLVDKEVVLNQRVLRSPQMGFKWASEGK</sequence>
<feature type="compositionally biased region" description="Basic and acidic residues" evidence="1">
    <location>
        <begin position="21"/>
        <end position="30"/>
    </location>
</feature>
<evidence type="ECO:0000313" key="2">
    <source>
        <dbReference type="EMBL" id="KAF3597151.1"/>
    </source>
</evidence>